<keyword evidence="7" id="KW-1185">Reference proteome</keyword>
<dbReference type="PANTHER" id="PTHR43570">
    <property type="entry name" value="ALDEHYDE DEHYDROGENASE"/>
    <property type="match status" value="1"/>
</dbReference>
<evidence type="ECO:0000256" key="3">
    <source>
        <dbReference type="ARBA" id="ARBA00023027"/>
    </source>
</evidence>
<dbReference type="InterPro" id="IPR016161">
    <property type="entry name" value="Ald_DH/histidinol_DH"/>
</dbReference>
<dbReference type="Gene3D" id="3.40.605.10">
    <property type="entry name" value="Aldehyde Dehydrogenase, Chain A, domain 1"/>
    <property type="match status" value="1"/>
</dbReference>
<dbReference type="FunFam" id="3.40.309.10:FF:000003">
    <property type="entry name" value="Aldehyde dehydrogenase"/>
    <property type="match status" value="1"/>
</dbReference>
<evidence type="ECO:0000313" key="7">
    <source>
        <dbReference type="Proteomes" id="UP000749559"/>
    </source>
</evidence>
<dbReference type="Gene3D" id="3.40.309.10">
    <property type="entry name" value="Aldehyde Dehydrogenase, Chain A, domain 2"/>
    <property type="match status" value="1"/>
</dbReference>
<dbReference type="OrthoDB" id="440325at2759"/>
<dbReference type="InterPro" id="IPR015590">
    <property type="entry name" value="Aldehyde_DH_dom"/>
</dbReference>
<accession>A0A8J1U046</accession>
<comment type="similarity">
    <text evidence="1 4 5">Belongs to the aldehyde dehydrogenase family.</text>
</comment>
<dbReference type="GO" id="GO:0006081">
    <property type="term" value="P:aldehyde metabolic process"/>
    <property type="evidence" value="ECO:0007669"/>
    <property type="project" value="InterPro"/>
</dbReference>
<name>A0A8J1U046_OWEFU</name>
<dbReference type="InterPro" id="IPR016162">
    <property type="entry name" value="Ald_DH_N"/>
</dbReference>
<proteinExistence type="inferred from homology"/>
<dbReference type="InterPro" id="IPR029510">
    <property type="entry name" value="Ald_DH_CS_GLU"/>
</dbReference>
<dbReference type="Proteomes" id="UP000749559">
    <property type="component" value="Unassembled WGS sequence"/>
</dbReference>
<protein>
    <recommendedName>
        <fullName evidence="4">Aldehyde dehydrogenase</fullName>
    </recommendedName>
</protein>
<evidence type="ECO:0000313" key="6">
    <source>
        <dbReference type="EMBL" id="CAH1785946.1"/>
    </source>
</evidence>
<evidence type="ECO:0000256" key="4">
    <source>
        <dbReference type="PIRNR" id="PIRNR036492"/>
    </source>
</evidence>
<dbReference type="GO" id="GO:0004029">
    <property type="term" value="F:aldehyde dehydrogenase (NAD+) activity"/>
    <property type="evidence" value="ECO:0007669"/>
    <property type="project" value="TreeGrafter"/>
</dbReference>
<organism evidence="6 7">
    <name type="scientific">Owenia fusiformis</name>
    <name type="common">Polychaete worm</name>
    <dbReference type="NCBI Taxonomy" id="6347"/>
    <lineage>
        <taxon>Eukaryota</taxon>
        <taxon>Metazoa</taxon>
        <taxon>Spiralia</taxon>
        <taxon>Lophotrochozoa</taxon>
        <taxon>Annelida</taxon>
        <taxon>Polychaeta</taxon>
        <taxon>Sedentaria</taxon>
        <taxon>Canalipalpata</taxon>
        <taxon>Sabellida</taxon>
        <taxon>Oweniida</taxon>
        <taxon>Oweniidae</taxon>
        <taxon>Owenia</taxon>
    </lineage>
</organism>
<dbReference type="InterPro" id="IPR016163">
    <property type="entry name" value="Ald_DH_C"/>
</dbReference>
<comment type="caution">
    <text evidence="6">The sequence shown here is derived from an EMBL/GenBank/DDBJ whole genome shotgun (WGS) entry which is preliminary data.</text>
</comment>
<sequence length="499" mass="55679">MADVNYNSVVSGLRKEFNTGKTKTFRWRMDQLTALLRLLDENTDALNNALKQDLNKCVAEAVLFEVNYSRNEVITAMSNLKEWMEPEWVKKNLFTMMDTCFIKREPLGVALILGAWNYPIQLTLCPLVGAIAAGNCVLLKPSEVSMNTALLLEKLLPKYLDNDCLKVINGGIPETTALLNERYDYIFYTGNTNVGKIVYQAAAKHLTPVTLELGGKSPVFIDNNVNLDVAANRLAWGKFANVGQTCTAPDYVMCHPDMQDKLIGKLKESIKKFFGDDPKQSNDFARIVNSRHVDRVRKFVENGGGSVAHGGVIDEKARYISPTILKDVKDTDAAMQEEIFGPVLPIMPVQNEQEAINFINSREKPLAMYVFANDKKVAERMINATSSGSCVVNDCLVQGALETLPFGGVGHSGIGAYHGKFSFETFTHKRACMMKELKMEAVNVIRYPPYTEKKTNWAKWLLKKPTKKNPVLAWAPYLLMGVVLALLIKVLGLQSYLGF</sequence>
<reference evidence="6" key="1">
    <citation type="submission" date="2022-03" db="EMBL/GenBank/DDBJ databases">
        <authorList>
            <person name="Martin C."/>
        </authorList>
    </citation>
    <scope>NUCLEOTIDE SEQUENCE</scope>
</reference>
<evidence type="ECO:0000256" key="5">
    <source>
        <dbReference type="RuleBase" id="RU003345"/>
    </source>
</evidence>
<dbReference type="Pfam" id="PF00171">
    <property type="entry name" value="Aldedh"/>
    <property type="match status" value="1"/>
</dbReference>
<evidence type="ECO:0000256" key="1">
    <source>
        <dbReference type="ARBA" id="ARBA00009986"/>
    </source>
</evidence>
<dbReference type="InterPro" id="IPR012394">
    <property type="entry name" value="Aldehyde_DH_NAD(P)"/>
</dbReference>
<dbReference type="FunFam" id="3.40.605.10:FF:000004">
    <property type="entry name" value="Aldehyde dehydrogenase"/>
    <property type="match status" value="1"/>
</dbReference>
<dbReference type="AlphaFoldDB" id="A0A8J1U046"/>
<dbReference type="PANTHER" id="PTHR43570:SF16">
    <property type="entry name" value="ALDEHYDE DEHYDROGENASE TYPE III, ISOFORM Q"/>
    <property type="match status" value="1"/>
</dbReference>
<dbReference type="PIRSF" id="PIRSF036492">
    <property type="entry name" value="ALDH"/>
    <property type="match status" value="1"/>
</dbReference>
<dbReference type="PROSITE" id="PS00687">
    <property type="entry name" value="ALDEHYDE_DEHYDR_GLU"/>
    <property type="match status" value="1"/>
</dbReference>
<dbReference type="EMBL" id="CAIIXF020000006">
    <property type="protein sequence ID" value="CAH1785946.1"/>
    <property type="molecule type" value="Genomic_DNA"/>
</dbReference>
<keyword evidence="3" id="KW-0520">NAD</keyword>
<dbReference type="SUPFAM" id="SSF53720">
    <property type="entry name" value="ALDH-like"/>
    <property type="match status" value="1"/>
</dbReference>
<gene>
    <name evidence="6" type="ORF">OFUS_LOCUS11940</name>
</gene>
<keyword evidence="2 4" id="KW-0560">Oxidoreductase</keyword>
<dbReference type="GO" id="GO:0005737">
    <property type="term" value="C:cytoplasm"/>
    <property type="evidence" value="ECO:0007669"/>
    <property type="project" value="TreeGrafter"/>
</dbReference>
<evidence type="ECO:0000256" key="2">
    <source>
        <dbReference type="ARBA" id="ARBA00023002"/>
    </source>
</evidence>